<accession>A0A9D4KTB2</accession>
<name>A0A9D4KTB2_DREPO</name>
<reference evidence="3" key="1">
    <citation type="journal article" date="2019" name="bioRxiv">
        <title>The Genome of the Zebra Mussel, Dreissena polymorpha: A Resource for Invasive Species Research.</title>
        <authorList>
            <person name="McCartney M.A."/>
            <person name="Auch B."/>
            <person name="Kono T."/>
            <person name="Mallez S."/>
            <person name="Zhang Y."/>
            <person name="Obille A."/>
            <person name="Becker A."/>
            <person name="Abrahante J.E."/>
            <person name="Garbe J."/>
            <person name="Badalamenti J.P."/>
            <person name="Herman A."/>
            <person name="Mangelson H."/>
            <person name="Liachko I."/>
            <person name="Sullivan S."/>
            <person name="Sone E.D."/>
            <person name="Koren S."/>
            <person name="Silverstein K.A.T."/>
            <person name="Beckman K.B."/>
            <person name="Gohl D.M."/>
        </authorList>
    </citation>
    <scope>NUCLEOTIDE SEQUENCE</scope>
    <source>
        <strain evidence="3">Duluth1</strain>
        <tissue evidence="3">Whole animal</tissue>
    </source>
</reference>
<feature type="coiled-coil region" evidence="1">
    <location>
        <begin position="123"/>
        <end position="150"/>
    </location>
</feature>
<keyword evidence="1" id="KW-0175">Coiled coil</keyword>
<sequence length="164" mass="18240">MTRKRKSSKQSPDNGQITTTRKTKKANKENKMSQNIQCTPGYGQNGQLQTQASQASQLFNCSQIPNAPMGQFIMSTPSFQGQSFVSHLASPISPNHDILSTILDRLNSMDNKLSQLEKIQSSVSAMNVRIEKVDKRISDLETRIKEIEKSCEFCGSTVADVKNK</sequence>
<organism evidence="3 4">
    <name type="scientific">Dreissena polymorpha</name>
    <name type="common">Zebra mussel</name>
    <name type="synonym">Mytilus polymorpha</name>
    <dbReference type="NCBI Taxonomy" id="45954"/>
    <lineage>
        <taxon>Eukaryota</taxon>
        <taxon>Metazoa</taxon>
        <taxon>Spiralia</taxon>
        <taxon>Lophotrochozoa</taxon>
        <taxon>Mollusca</taxon>
        <taxon>Bivalvia</taxon>
        <taxon>Autobranchia</taxon>
        <taxon>Heteroconchia</taxon>
        <taxon>Euheterodonta</taxon>
        <taxon>Imparidentia</taxon>
        <taxon>Neoheterodontei</taxon>
        <taxon>Myida</taxon>
        <taxon>Dreissenoidea</taxon>
        <taxon>Dreissenidae</taxon>
        <taxon>Dreissena</taxon>
    </lineage>
</organism>
<reference evidence="3" key="2">
    <citation type="submission" date="2020-11" db="EMBL/GenBank/DDBJ databases">
        <authorList>
            <person name="McCartney M.A."/>
            <person name="Auch B."/>
            <person name="Kono T."/>
            <person name="Mallez S."/>
            <person name="Becker A."/>
            <person name="Gohl D.M."/>
            <person name="Silverstein K.A.T."/>
            <person name="Koren S."/>
            <person name="Bechman K.B."/>
            <person name="Herman A."/>
            <person name="Abrahante J.E."/>
            <person name="Garbe J."/>
        </authorList>
    </citation>
    <scope>NUCLEOTIDE SEQUENCE</scope>
    <source>
        <strain evidence="3">Duluth1</strain>
        <tissue evidence="3">Whole animal</tissue>
    </source>
</reference>
<evidence type="ECO:0000256" key="1">
    <source>
        <dbReference type="SAM" id="Coils"/>
    </source>
</evidence>
<dbReference type="AlphaFoldDB" id="A0A9D4KTB2"/>
<protein>
    <submittedName>
        <fullName evidence="3">Uncharacterized protein</fullName>
    </submittedName>
</protein>
<keyword evidence="4" id="KW-1185">Reference proteome</keyword>
<dbReference type="EMBL" id="JAIWYP010000003">
    <property type="protein sequence ID" value="KAH3844721.1"/>
    <property type="molecule type" value="Genomic_DNA"/>
</dbReference>
<evidence type="ECO:0000256" key="2">
    <source>
        <dbReference type="SAM" id="MobiDB-lite"/>
    </source>
</evidence>
<dbReference type="Proteomes" id="UP000828390">
    <property type="component" value="Unassembled WGS sequence"/>
</dbReference>
<proteinExistence type="predicted"/>
<feature type="compositionally biased region" description="Polar residues" evidence="2">
    <location>
        <begin position="9"/>
        <end position="20"/>
    </location>
</feature>
<evidence type="ECO:0000313" key="4">
    <source>
        <dbReference type="Proteomes" id="UP000828390"/>
    </source>
</evidence>
<dbReference type="Gene3D" id="3.90.20.10">
    <property type="match status" value="1"/>
</dbReference>
<evidence type="ECO:0000313" key="3">
    <source>
        <dbReference type="EMBL" id="KAH3844721.1"/>
    </source>
</evidence>
<comment type="caution">
    <text evidence="3">The sequence shown here is derived from an EMBL/GenBank/DDBJ whole genome shotgun (WGS) entry which is preliminary data.</text>
</comment>
<gene>
    <name evidence="3" type="ORF">DPMN_086983</name>
</gene>
<feature type="region of interest" description="Disordered" evidence="2">
    <location>
        <begin position="1"/>
        <end position="49"/>
    </location>
</feature>